<dbReference type="EMBL" id="JABFTP020000185">
    <property type="protein sequence ID" value="KAL3287444.1"/>
    <property type="molecule type" value="Genomic_DNA"/>
</dbReference>
<feature type="domain" description="GTF3C1 extended winged-helix" evidence="2">
    <location>
        <begin position="105"/>
        <end position="209"/>
    </location>
</feature>
<dbReference type="Pfam" id="PF24101">
    <property type="entry name" value="WHD_GTF3C1"/>
    <property type="match status" value="1"/>
</dbReference>
<dbReference type="PANTHER" id="PTHR15180:SF1">
    <property type="entry name" value="GENERAL TRANSCRIPTION FACTOR 3C POLYPEPTIDE 1"/>
    <property type="match status" value="1"/>
</dbReference>
<dbReference type="Proteomes" id="UP001516400">
    <property type="component" value="Unassembled WGS sequence"/>
</dbReference>
<sequence>MKSIFTKSLVLGVKLNILDMLEGNKNDTEDMQEVSIDFETLINDRRSIAFKVSQSYTKDYLLGPAPIVVYEETTSENINVTIILSTPPKEYILDFTFYITFDKNLTALSIFRTNTILEIINDRTLICDIYKLQKTIMEIEVEAPGSKPGQGKIDKNTLNRLLLKLAGEGYIKIFKVVMSNDEKFRTQWIIAHPHVEINHPLFKATQEQLVLKFFLGMEKVHKVSSKATENLLKQPPSLPSPFDSNEITESLNMLKEISDTKPSSSYKISRMFGRLLGFQPKFVRLQLLHELLYYLIYDYQPMDRMSHSDIEEVLVHYAPEEFHDIPPIYRRGVDWKMFIPPLPIHKEWDNGWALLCDVILAIPLSLWVKLFNTTLECPELYAYMEHPVRKHYLIKDIPLEFRHVIMFKRKYLPNAVELLYRLCFIGLVQLGPQNTQVKDQIFLYLNRRTTLYDTSTSAPSYHKVTPKNYKQISFIFSSRNNVEAYWCQLWTISMNTPLGQRTVMEGKSVTIENPAYKTVLLDALKSKTHKQAQDDDTGEIPGDKQGAAGLDSSMWVHLKRNWLWSSKTKKQVQSSKREDPNIRDANIACIKPVSIKYKELMNQNRKTFLPNDHVQFQKLVTVNPQRKREKCRVFQRKVSFKKKPKQKYALDSKDKSILKKVGISFRAAWSRKEDSLLIICKAASNFLSTKSNEQIIPLSIIRDVLHSLCPESKDKTTGACIRRIVKLSNVDPVMKRIKDNSRNLFNLQEISKYFSP</sequence>
<dbReference type="AlphaFoldDB" id="A0ABD2P919"/>
<reference evidence="3 4" key="1">
    <citation type="journal article" date="2021" name="BMC Biol.">
        <title>Horizontally acquired antibacterial genes associated with adaptive radiation of ladybird beetles.</title>
        <authorList>
            <person name="Li H.S."/>
            <person name="Tang X.F."/>
            <person name="Huang Y.H."/>
            <person name="Xu Z.Y."/>
            <person name="Chen M.L."/>
            <person name="Du X.Y."/>
            <person name="Qiu B.Y."/>
            <person name="Chen P.T."/>
            <person name="Zhang W."/>
            <person name="Slipinski A."/>
            <person name="Escalona H.E."/>
            <person name="Waterhouse R.M."/>
            <person name="Zwick A."/>
            <person name="Pang H."/>
        </authorList>
    </citation>
    <scope>NUCLEOTIDE SEQUENCE [LARGE SCALE GENOMIC DNA]</scope>
    <source>
        <strain evidence="3">SYSU2018</strain>
    </source>
</reference>
<evidence type="ECO:0000313" key="4">
    <source>
        <dbReference type="Proteomes" id="UP001516400"/>
    </source>
</evidence>
<comment type="caution">
    <text evidence="3">The sequence shown here is derived from an EMBL/GenBank/DDBJ whole genome shotgun (WGS) entry which is preliminary data.</text>
</comment>
<evidence type="ECO:0000313" key="3">
    <source>
        <dbReference type="EMBL" id="KAL3287444.1"/>
    </source>
</evidence>
<feature type="region of interest" description="Disordered" evidence="1">
    <location>
        <begin position="529"/>
        <end position="548"/>
    </location>
</feature>
<organism evidence="3 4">
    <name type="scientific">Cryptolaemus montrouzieri</name>
    <dbReference type="NCBI Taxonomy" id="559131"/>
    <lineage>
        <taxon>Eukaryota</taxon>
        <taxon>Metazoa</taxon>
        <taxon>Ecdysozoa</taxon>
        <taxon>Arthropoda</taxon>
        <taxon>Hexapoda</taxon>
        <taxon>Insecta</taxon>
        <taxon>Pterygota</taxon>
        <taxon>Neoptera</taxon>
        <taxon>Endopterygota</taxon>
        <taxon>Coleoptera</taxon>
        <taxon>Polyphaga</taxon>
        <taxon>Cucujiformia</taxon>
        <taxon>Coccinelloidea</taxon>
        <taxon>Coccinellidae</taxon>
        <taxon>Scymninae</taxon>
        <taxon>Scymnini</taxon>
        <taxon>Cryptolaemus</taxon>
    </lineage>
</organism>
<dbReference type="PANTHER" id="PTHR15180">
    <property type="entry name" value="GENERAL TRANSCRIPTION FACTOR 3C POLYPEPTIDE 1"/>
    <property type="match status" value="1"/>
</dbReference>
<evidence type="ECO:0000256" key="1">
    <source>
        <dbReference type="SAM" id="MobiDB-lite"/>
    </source>
</evidence>
<dbReference type="InterPro" id="IPR056467">
    <property type="entry name" value="eWH_GTF3C1"/>
</dbReference>
<accession>A0ABD2P919</accession>
<dbReference type="InterPro" id="IPR044210">
    <property type="entry name" value="Tfc3-like"/>
</dbReference>
<protein>
    <recommendedName>
        <fullName evidence="2">GTF3C1 extended winged-helix domain-containing protein</fullName>
    </recommendedName>
</protein>
<name>A0ABD2P919_9CUCU</name>
<keyword evidence="4" id="KW-1185">Reference proteome</keyword>
<evidence type="ECO:0000259" key="2">
    <source>
        <dbReference type="Pfam" id="PF24101"/>
    </source>
</evidence>
<gene>
    <name evidence="3" type="ORF">HHI36_001915</name>
</gene>
<proteinExistence type="predicted"/>